<dbReference type="Pfam" id="PF01571">
    <property type="entry name" value="GCV_T"/>
    <property type="match status" value="1"/>
</dbReference>
<feature type="domain" description="GCVT N-terminal" evidence="3">
    <location>
        <begin position="434"/>
        <end position="710"/>
    </location>
</feature>
<dbReference type="Gene3D" id="3.30.9.10">
    <property type="entry name" value="D-Amino Acid Oxidase, subunit A, domain 2"/>
    <property type="match status" value="1"/>
</dbReference>
<evidence type="ECO:0000313" key="6">
    <source>
        <dbReference type="EMBL" id="GAA2146788.1"/>
    </source>
</evidence>
<name>A0ABN2ZSJ9_9ACTN</name>
<keyword evidence="7" id="KW-1185">Reference proteome</keyword>
<dbReference type="Pfam" id="PF01266">
    <property type="entry name" value="DAO"/>
    <property type="match status" value="1"/>
</dbReference>
<dbReference type="Gene3D" id="3.30.1360.120">
    <property type="entry name" value="Probable tRNA modification gtpase trme, domain 1"/>
    <property type="match status" value="1"/>
</dbReference>
<evidence type="ECO:0000259" key="2">
    <source>
        <dbReference type="Pfam" id="PF01266"/>
    </source>
</evidence>
<evidence type="ECO:0000259" key="3">
    <source>
        <dbReference type="Pfam" id="PF01571"/>
    </source>
</evidence>
<dbReference type="InterPro" id="IPR036188">
    <property type="entry name" value="FAD/NAD-bd_sf"/>
</dbReference>
<comment type="similarity">
    <text evidence="1">Belongs to the GcvT family.</text>
</comment>
<dbReference type="SUPFAM" id="SSF51905">
    <property type="entry name" value="FAD/NAD(P)-binding domain"/>
    <property type="match status" value="1"/>
</dbReference>
<proteinExistence type="inferred from homology"/>
<feature type="domain" description="FAD dependent oxidoreductase central" evidence="5">
    <location>
        <begin position="377"/>
        <end position="430"/>
    </location>
</feature>
<dbReference type="Gene3D" id="2.40.30.110">
    <property type="entry name" value="Aminomethyltransferase beta-barrel domains"/>
    <property type="match status" value="1"/>
</dbReference>
<sequence>MTTPALPDRARVVIIGGGVIGCSIAYHLAHEGWTDVVLLERDRLTSGTTWHAAGLMTCFGSTSETSTAIRLYSRELYARLEEETGQATGFKPVGLIEAAADADRLEEYRRVATFQRHLGLEVDEISPTEMAELFPWARTDDLLAGFHVPGDGRVNPVDVTTALAKGARQLGVRLVEGVSVDEVRTARGAVTGVRVSTGSTGESHDIECEYVVNCAGMWARELGAQNGLVIPNQAAEHYYLITDTIEGLDPDAPVFEDPASYGYYREEGGGMMVGLFEPQAAPWKVDGIPADFSFGKIPPDWDRMAPFLEKAMARVPVTLDVGVRTFFCGPESFTPDLAPAVGEAPGIRNYFVAAGMNSVGILSAGGLGRVMAHWITTGRPDVDVTGFNVDRFRPYQADDGYRAARTTEILGTVYAAHTPGKQLHSARGMLLSPVHERLVDQGGHLREVSGWEGADWFAGAGATPSAEPTWGRAPWFAQWEAEHRAVREGVGLMDMSFMAKLRVSGADAGAVLDRVSAGPVTASAETITYTQWLDEGGRIEADLTVTKLADDDFWVVASDTAHGHALAWLGRAVGSSDVRVEDVTADYAQLNVQGPRSRELLASLTAADLSTEAFGFRTARWIDVAGVEVLCARITYLGELGYELYVPAGSGLKVYDALQAAGTAYDLEPVGLKALASLRMEKGYRDFGHDIDNTDCPLEVGLGFALALDKPGGFVGREAVLERRAANAARGGMAQRLVQVRLLDPEPLLFHAEVVHRDGVPVGYVRAASYGWTLGSAVGLAFVSGGGAPVTADWLAAGSWEVDVAGVRHPIEVSLRPMYDPTSARIRV</sequence>
<reference evidence="6 7" key="1">
    <citation type="journal article" date="2019" name="Int. J. Syst. Evol. Microbiol.">
        <title>The Global Catalogue of Microorganisms (GCM) 10K type strain sequencing project: providing services to taxonomists for standard genome sequencing and annotation.</title>
        <authorList>
            <consortium name="The Broad Institute Genomics Platform"/>
            <consortium name="The Broad Institute Genome Sequencing Center for Infectious Disease"/>
            <person name="Wu L."/>
            <person name="Ma J."/>
        </authorList>
    </citation>
    <scope>NUCLEOTIDE SEQUENCE [LARGE SCALE GENOMIC DNA]</scope>
    <source>
        <strain evidence="6 7">JCM 16022</strain>
    </source>
</reference>
<dbReference type="PANTHER" id="PTHR13847">
    <property type="entry name" value="SARCOSINE DEHYDROGENASE-RELATED"/>
    <property type="match status" value="1"/>
</dbReference>
<feature type="domain" description="Aminomethyltransferase C-terminal" evidence="4">
    <location>
        <begin position="736"/>
        <end position="820"/>
    </location>
</feature>
<evidence type="ECO:0000259" key="5">
    <source>
        <dbReference type="Pfam" id="PF16350"/>
    </source>
</evidence>
<evidence type="ECO:0000313" key="7">
    <source>
        <dbReference type="Proteomes" id="UP001501771"/>
    </source>
</evidence>
<dbReference type="PANTHER" id="PTHR13847:SF193">
    <property type="entry name" value="PYRUVATE DEHYDROGENASE PHOSPHATASE REGULATORY SUBUNIT, MITOCHONDRIAL"/>
    <property type="match status" value="1"/>
</dbReference>
<dbReference type="RefSeq" id="WP_344151898.1">
    <property type="nucleotide sequence ID" value="NZ_BAAAQR010000006.1"/>
</dbReference>
<dbReference type="Pfam" id="PF08669">
    <property type="entry name" value="GCV_T_C"/>
    <property type="match status" value="1"/>
</dbReference>
<dbReference type="SUPFAM" id="SSF101790">
    <property type="entry name" value="Aminomethyltransferase beta-barrel domain"/>
    <property type="match status" value="1"/>
</dbReference>
<organism evidence="6 7">
    <name type="scientific">Nocardioides koreensis</name>
    <dbReference type="NCBI Taxonomy" id="433651"/>
    <lineage>
        <taxon>Bacteria</taxon>
        <taxon>Bacillati</taxon>
        <taxon>Actinomycetota</taxon>
        <taxon>Actinomycetes</taxon>
        <taxon>Propionibacteriales</taxon>
        <taxon>Nocardioidaceae</taxon>
        <taxon>Nocardioides</taxon>
    </lineage>
</organism>
<protein>
    <submittedName>
        <fullName evidence="6">FAD-dependent oxidoreductase</fullName>
    </submittedName>
</protein>
<accession>A0ABN2ZSJ9</accession>
<dbReference type="Proteomes" id="UP001501771">
    <property type="component" value="Unassembled WGS sequence"/>
</dbReference>
<dbReference type="SUPFAM" id="SSF103025">
    <property type="entry name" value="Folate-binding domain"/>
    <property type="match status" value="1"/>
</dbReference>
<feature type="domain" description="FAD dependent oxidoreductase" evidence="2">
    <location>
        <begin position="11"/>
        <end position="374"/>
    </location>
</feature>
<dbReference type="InterPro" id="IPR029043">
    <property type="entry name" value="GcvT/YgfZ_C"/>
</dbReference>
<dbReference type="InterPro" id="IPR006222">
    <property type="entry name" value="GCVT_N"/>
</dbReference>
<dbReference type="InterPro" id="IPR013977">
    <property type="entry name" value="GcvT_C"/>
</dbReference>
<comment type="caution">
    <text evidence="6">The sequence shown here is derived from an EMBL/GenBank/DDBJ whole genome shotgun (WGS) entry which is preliminary data.</text>
</comment>
<gene>
    <name evidence="6" type="ORF">GCM10009844_23360</name>
</gene>
<dbReference type="InterPro" id="IPR006076">
    <property type="entry name" value="FAD-dep_OxRdtase"/>
</dbReference>
<dbReference type="EMBL" id="BAAAQR010000006">
    <property type="protein sequence ID" value="GAA2146788.1"/>
    <property type="molecule type" value="Genomic_DNA"/>
</dbReference>
<evidence type="ECO:0000256" key="1">
    <source>
        <dbReference type="ARBA" id="ARBA00008609"/>
    </source>
</evidence>
<dbReference type="InterPro" id="IPR027266">
    <property type="entry name" value="TrmE/GcvT-like"/>
</dbReference>
<dbReference type="Pfam" id="PF16350">
    <property type="entry name" value="FAO_M"/>
    <property type="match status" value="1"/>
</dbReference>
<dbReference type="Gene3D" id="3.30.70.1400">
    <property type="entry name" value="Aminomethyltransferase beta-barrel domains"/>
    <property type="match status" value="1"/>
</dbReference>
<dbReference type="InterPro" id="IPR032503">
    <property type="entry name" value="FAO_M"/>
</dbReference>
<evidence type="ECO:0000259" key="4">
    <source>
        <dbReference type="Pfam" id="PF08669"/>
    </source>
</evidence>
<dbReference type="SUPFAM" id="SSF54373">
    <property type="entry name" value="FAD-linked reductases, C-terminal domain"/>
    <property type="match status" value="1"/>
</dbReference>
<dbReference type="Gene3D" id="3.50.50.60">
    <property type="entry name" value="FAD/NAD(P)-binding domain"/>
    <property type="match status" value="1"/>
</dbReference>